<dbReference type="AlphaFoldDB" id="A0A3D9DR47"/>
<dbReference type="InterPro" id="IPR005901">
    <property type="entry name" value="GLPGLI"/>
</dbReference>
<evidence type="ECO:0000313" key="1">
    <source>
        <dbReference type="EMBL" id="REC80502.1"/>
    </source>
</evidence>
<evidence type="ECO:0008006" key="3">
    <source>
        <dbReference type="Google" id="ProtNLM"/>
    </source>
</evidence>
<dbReference type="OrthoDB" id="1440774at2"/>
<dbReference type="EMBL" id="QNUH01000001">
    <property type="protein sequence ID" value="REC80502.1"/>
    <property type="molecule type" value="Genomic_DNA"/>
</dbReference>
<accession>A0A3D9DR47</accession>
<evidence type="ECO:0000313" key="2">
    <source>
        <dbReference type="Proteomes" id="UP000257030"/>
    </source>
</evidence>
<protein>
    <recommendedName>
        <fullName evidence="3">GLPGLI family protein</fullName>
    </recommendedName>
</protein>
<dbReference type="PROSITE" id="PS51257">
    <property type="entry name" value="PROKAR_LIPOPROTEIN"/>
    <property type="match status" value="1"/>
</dbReference>
<organism evidence="1 2">
    <name type="scientific">Chryseobacterium elymi</name>
    <dbReference type="NCBI Taxonomy" id="395936"/>
    <lineage>
        <taxon>Bacteria</taxon>
        <taxon>Pseudomonadati</taxon>
        <taxon>Bacteroidota</taxon>
        <taxon>Flavobacteriia</taxon>
        <taxon>Flavobacteriales</taxon>
        <taxon>Weeksellaceae</taxon>
        <taxon>Chryseobacterium group</taxon>
        <taxon>Chryseobacterium</taxon>
    </lineage>
</organism>
<dbReference type="RefSeq" id="WP_116010440.1">
    <property type="nucleotide sequence ID" value="NZ_QNUH01000001.1"/>
</dbReference>
<proteinExistence type="predicted"/>
<reference evidence="1 2" key="1">
    <citation type="journal article" date="2010" name="Syst. Appl. Microbiol.">
        <title>Four new species of Chryseobacterium from the rhizosphere of coastal sand dune plants, Chryseobacterium elymi sp. nov., Chryseobacterium hagamense sp. nov., Chryseobacterium lathyri sp. nov. and Chryseobacterium rhizosphaerae sp. nov.</title>
        <authorList>
            <person name="Cho S.H."/>
            <person name="Lee K.S."/>
            <person name="Shin D.S."/>
            <person name="Han J.H."/>
            <person name="Park K.S."/>
            <person name="Lee C.H."/>
            <person name="Park K.H."/>
            <person name="Kim S.B."/>
        </authorList>
    </citation>
    <scope>NUCLEOTIDE SEQUENCE [LARGE SCALE GENOMIC DNA]</scope>
    <source>
        <strain evidence="1 2">KCTC 22547</strain>
    </source>
</reference>
<comment type="caution">
    <text evidence="1">The sequence shown here is derived from an EMBL/GenBank/DDBJ whole genome shotgun (WGS) entry which is preliminary data.</text>
</comment>
<name>A0A3D9DR47_9FLAO</name>
<dbReference type="NCBIfam" id="TIGR01200">
    <property type="entry name" value="GLPGLI"/>
    <property type="match status" value="1"/>
</dbReference>
<keyword evidence="2" id="KW-1185">Reference proteome</keyword>
<gene>
    <name evidence="1" type="ORF">DRF60_01990</name>
</gene>
<dbReference type="Proteomes" id="UP000257030">
    <property type="component" value="Unassembled WGS sequence"/>
</dbReference>
<dbReference type="Pfam" id="PF09697">
    <property type="entry name" value="Porph_ging"/>
    <property type="match status" value="1"/>
</dbReference>
<sequence length="262" mass="30411">MKNNILLFCFTVFFSFSCHSQIHRFYYELTYKPSTRNKEMKKDLFYLDTLENKSVFIRKEKKEEDSLLAVNINFNSTFSSFGTMNFKVVKDLQSKSIILKDDLLAGVLSYKESIHLQWKLSQEKKALDNIKVQKAEADYGGRHWIAWFAADIPVFDGPYVFMGLPGLIVEIEDSANEYHWRLIGNKKISQSELQTETVMEGEGLVSKEAYIKNKVNFTKDPLPILMQAMSGVTKDTKAMNNMRQQAEALKKYYQDNDNSIER</sequence>